<reference evidence="4" key="1">
    <citation type="submission" date="2018-02" db="EMBL/GenBank/DDBJ databases">
        <authorList>
            <person name="Hausmann B."/>
        </authorList>
    </citation>
    <scope>NUCLEOTIDE SEQUENCE [LARGE SCALE GENOMIC DNA]</scope>
    <source>
        <strain evidence="4">Peat soil MAG SbA1</strain>
    </source>
</reference>
<dbReference type="Gene3D" id="2.130.10.130">
    <property type="entry name" value="Integrin alpha, N-terminal"/>
    <property type="match status" value="2"/>
</dbReference>
<evidence type="ECO:0000259" key="2">
    <source>
        <dbReference type="Pfam" id="PF07593"/>
    </source>
</evidence>
<name>A0A2U3JY20_9BACT</name>
<feature type="domain" description="ASPIC/UnbV" evidence="2">
    <location>
        <begin position="488"/>
        <end position="554"/>
    </location>
</feature>
<dbReference type="SUPFAM" id="SSF69318">
    <property type="entry name" value="Integrin alpha N-terminal domain"/>
    <property type="match status" value="1"/>
</dbReference>
<dbReference type="InterPro" id="IPR027039">
    <property type="entry name" value="Crtac1"/>
</dbReference>
<evidence type="ECO:0000256" key="1">
    <source>
        <dbReference type="ARBA" id="ARBA00022729"/>
    </source>
</evidence>
<dbReference type="EMBL" id="OMOD01000007">
    <property type="protein sequence ID" value="SPF32281.1"/>
    <property type="molecule type" value="Genomic_DNA"/>
</dbReference>
<protein>
    <submittedName>
        <fullName evidence="3">ASPIC/UnbV domain protein</fullName>
    </submittedName>
</protein>
<dbReference type="Pfam" id="PF13517">
    <property type="entry name" value="FG-GAP_3"/>
    <property type="match status" value="4"/>
</dbReference>
<dbReference type="InterPro" id="IPR011519">
    <property type="entry name" value="UnbV_ASPIC"/>
</dbReference>
<sequence length="562" mass="60998">MNRWPLLMGAMRPLLCLMLVVSPGQQSRTVDPPRSPIHFTPRSIPFSLDSCETAQRHAPETMAGGVAVFDYDNDGNLDIFFTNGADITTLKKDSPKYSNHLFHNNGDGTFTDVTEKAGLAGTGYDIGVAIGDYDNDGYEDIFVAGVYRNTLYHNNGDGTFTDVTEKSGLARIDKEYGPLWSVGAAWVDVNNDGLLDLFVVNYMSWNVNKEPPCTFEGKAEYCHPKFYKELPNQLFLNMGNGKFVDVSAESGIRAHPGKGMGVGVADYDGDGLPDIFVSNDKLFNFLFHNKGNARFEEVAFEAGVALPQHGNLISGMGVDFKDLNNDGYPDIVIVALDNETFPVFQNDGKGGFVEITSRTGMTALSNPMSAYSPNIADFDNDGWKDIFVSRGHVQSPNMAGRSQIDQPNTVFRNLGGNKFSALTEEAGFTALPPKRHRGAAVGDFNHDGKLDVVVTALSAPAEIWMNDSPDGNHWLELALQGTKSNRDGIGAKIKIVAGGRTQFDQVSHAAGYASSSAGPVHFGLGTANVADEIEIRWPSGTKQVLKDVPADRVLHIKEPKSS</sequence>
<evidence type="ECO:0000313" key="3">
    <source>
        <dbReference type="EMBL" id="SPF32281.1"/>
    </source>
</evidence>
<gene>
    <name evidence="3" type="ORF">SBA1_1040049</name>
</gene>
<dbReference type="Proteomes" id="UP000238701">
    <property type="component" value="Unassembled WGS sequence"/>
</dbReference>
<dbReference type="InterPro" id="IPR013517">
    <property type="entry name" value="FG-GAP"/>
</dbReference>
<dbReference type="AlphaFoldDB" id="A0A2U3JY20"/>
<dbReference type="Pfam" id="PF07593">
    <property type="entry name" value="UnbV_ASPIC"/>
    <property type="match status" value="1"/>
</dbReference>
<proteinExistence type="predicted"/>
<dbReference type="PANTHER" id="PTHR16026:SF0">
    <property type="entry name" value="CARTILAGE ACIDIC PROTEIN 1"/>
    <property type="match status" value="1"/>
</dbReference>
<evidence type="ECO:0000313" key="4">
    <source>
        <dbReference type="Proteomes" id="UP000238701"/>
    </source>
</evidence>
<organism evidence="3 4">
    <name type="scientific">Candidatus Sulfotelmatobacter kueseliae</name>
    <dbReference type="NCBI Taxonomy" id="2042962"/>
    <lineage>
        <taxon>Bacteria</taxon>
        <taxon>Pseudomonadati</taxon>
        <taxon>Acidobacteriota</taxon>
        <taxon>Terriglobia</taxon>
        <taxon>Terriglobales</taxon>
        <taxon>Candidatus Korobacteraceae</taxon>
        <taxon>Candidatus Sulfotelmatobacter</taxon>
    </lineage>
</organism>
<keyword evidence="1" id="KW-0732">Signal</keyword>
<dbReference type="InterPro" id="IPR028994">
    <property type="entry name" value="Integrin_alpha_N"/>
</dbReference>
<dbReference type="PANTHER" id="PTHR16026">
    <property type="entry name" value="CARTILAGE ACIDIC PROTEIN 1"/>
    <property type="match status" value="1"/>
</dbReference>
<accession>A0A2U3JY20</accession>